<dbReference type="Pfam" id="PF14534">
    <property type="entry name" value="DUF4440"/>
    <property type="match status" value="1"/>
</dbReference>
<comment type="caution">
    <text evidence="2">The sequence shown here is derived from an EMBL/GenBank/DDBJ whole genome shotgun (WGS) entry which is preliminary data.</text>
</comment>
<dbReference type="SUPFAM" id="SSF54427">
    <property type="entry name" value="NTF2-like"/>
    <property type="match status" value="1"/>
</dbReference>
<proteinExistence type="predicted"/>
<dbReference type="RefSeq" id="WP_135074748.1">
    <property type="nucleotide sequence ID" value="NZ_SPSB01000004.1"/>
</dbReference>
<accession>A0A4Y9QQJ8</accession>
<dbReference type="Gene3D" id="3.10.450.50">
    <property type="match status" value="1"/>
</dbReference>
<keyword evidence="3" id="KW-1185">Reference proteome</keyword>
<sequence>MKQITLILLFFIPYNSISQIKNDSIAITQVLKKTYEALGNYDVQSYLENCTEDYLLIENGDYIWTLDQEIEHFKKNQHLDIIRKDRFKIHTLKIVDDFAYIVYDLRSEMEKNNLVRKFHWVESSVLRKVEEKWKVALIHSTKIED</sequence>
<dbReference type="InterPro" id="IPR032710">
    <property type="entry name" value="NTF2-like_dom_sf"/>
</dbReference>
<dbReference type="EMBL" id="SPSB01000004">
    <property type="protein sequence ID" value="TFV93145.1"/>
    <property type="molecule type" value="Genomic_DNA"/>
</dbReference>
<name>A0A4Y9QQJ8_9BACT</name>
<dbReference type="OrthoDB" id="1119147at2"/>
<protein>
    <submittedName>
        <fullName evidence="2">Nuclear transport factor 2 family protein</fullName>
    </submittedName>
</protein>
<evidence type="ECO:0000259" key="1">
    <source>
        <dbReference type="Pfam" id="PF14534"/>
    </source>
</evidence>
<reference evidence="2 3" key="1">
    <citation type="submission" date="2019-03" db="EMBL/GenBank/DDBJ databases">
        <title>Algoriphagus sp. nov, a new strain isolated from root system soil of mangrove plant Kandelia.</title>
        <authorList>
            <person name="Yin Q."/>
            <person name="Wang K."/>
            <person name="Song Z."/>
        </authorList>
    </citation>
    <scope>NUCLEOTIDE SEQUENCE [LARGE SCALE GENOMIC DNA]</scope>
    <source>
        <strain evidence="2 3">XY-J91</strain>
    </source>
</reference>
<gene>
    <name evidence="2" type="ORF">E4S40_12840</name>
</gene>
<organism evidence="2 3">
    <name type="scientific">Algoriphagus kandeliae</name>
    <dbReference type="NCBI Taxonomy" id="2562278"/>
    <lineage>
        <taxon>Bacteria</taxon>
        <taxon>Pseudomonadati</taxon>
        <taxon>Bacteroidota</taxon>
        <taxon>Cytophagia</taxon>
        <taxon>Cytophagales</taxon>
        <taxon>Cyclobacteriaceae</taxon>
        <taxon>Algoriphagus</taxon>
    </lineage>
</organism>
<evidence type="ECO:0000313" key="3">
    <source>
        <dbReference type="Proteomes" id="UP000297647"/>
    </source>
</evidence>
<dbReference type="Proteomes" id="UP000297647">
    <property type="component" value="Unassembled WGS sequence"/>
</dbReference>
<dbReference type="AlphaFoldDB" id="A0A4Y9QQJ8"/>
<evidence type="ECO:0000313" key="2">
    <source>
        <dbReference type="EMBL" id="TFV93145.1"/>
    </source>
</evidence>
<dbReference type="InterPro" id="IPR027843">
    <property type="entry name" value="DUF4440"/>
</dbReference>
<feature type="domain" description="DUF4440" evidence="1">
    <location>
        <begin position="27"/>
        <end position="135"/>
    </location>
</feature>